<accession>U7QQZ1</accession>
<dbReference type="Proteomes" id="UP000017127">
    <property type="component" value="Unassembled WGS sequence"/>
</dbReference>
<gene>
    <name evidence="1" type="ORF">M595_0351</name>
</gene>
<name>U7QQZ1_9CYAN</name>
<evidence type="ECO:0000313" key="2">
    <source>
        <dbReference type="Proteomes" id="UP000017127"/>
    </source>
</evidence>
<keyword evidence="2" id="KW-1185">Reference proteome</keyword>
<proteinExistence type="predicted"/>
<sequence>MKNLDQSNFCLNRKILLFPDPELRKLTLKIPPSNPDRDQSSDE</sequence>
<evidence type="ECO:0000313" key="1">
    <source>
        <dbReference type="EMBL" id="ERT09702.1"/>
    </source>
</evidence>
<organism evidence="1 2">
    <name type="scientific">Lyngbya aestuarii BL J</name>
    <dbReference type="NCBI Taxonomy" id="1348334"/>
    <lineage>
        <taxon>Bacteria</taxon>
        <taxon>Bacillati</taxon>
        <taxon>Cyanobacteriota</taxon>
        <taxon>Cyanophyceae</taxon>
        <taxon>Oscillatoriophycideae</taxon>
        <taxon>Oscillatoriales</taxon>
        <taxon>Microcoleaceae</taxon>
        <taxon>Lyngbya</taxon>
    </lineage>
</organism>
<reference evidence="1 2" key="1">
    <citation type="journal article" date="2013" name="Front. Microbiol.">
        <title>Comparative genomic analyses of the cyanobacterium, Lyngbya aestuarii BL J, a powerful hydrogen producer.</title>
        <authorList>
            <person name="Kothari A."/>
            <person name="Vaughn M."/>
            <person name="Garcia-Pichel F."/>
        </authorList>
    </citation>
    <scope>NUCLEOTIDE SEQUENCE [LARGE SCALE GENOMIC DNA]</scope>
    <source>
        <strain evidence="1 2">BL J</strain>
    </source>
</reference>
<comment type="caution">
    <text evidence="1">The sequence shown here is derived from an EMBL/GenBank/DDBJ whole genome shotgun (WGS) entry which is preliminary data.</text>
</comment>
<dbReference type="AlphaFoldDB" id="U7QQZ1"/>
<protein>
    <submittedName>
        <fullName evidence="1">Uncharacterized protein</fullName>
    </submittedName>
</protein>
<dbReference type="EMBL" id="AUZM01000002">
    <property type="protein sequence ID" value="ERT09702.1"/>
    <property type="molecule type" value="Genomic_DNA"/>
</dbReference>